<dbReference type="EMBL" id="CM026421">
    <property type="protein sequence ID" value="KAG0590530.1"/>
    <property type="molecule type" value="Genomic_DNA"/>
</dbReference>
<evidence type="ECO:0000313" key="1">
    <source>
        <dbReference type="EMBL" id="KAG0590530.1"/>
    </source>
</evidence>
<gene>
    <name evidence="1" type="ORF">KC19_1G106700</name>
</gene>
<evidence type="ECO:0000313" key="2">
    <source>
        <dbReference type="Proteomes" id="UP000822688"/>
    </source>
</evidence>
<dbReference type="AlphaFoldDB" id="A0A8T0J3N5"/>
<proteinExistence type="predicted"/>
<sequence length="105" mass="12848">MQICNYVFPFPIQWLIAERFFVRHGCINRERLCFFSLFSCQLHLFYCWRKNIVLFEFTLNPIALESKQYFVFRIEKWRTCEFIRSAMVERRMTLVQLASIAGRSF</sequence>
<name>A0A8T0J3N5_CERPU</name>
<dbReference type="Proteomes" id="UP000822688">
    <property type="component" value="Chromosome 1"/>
</dbReference>
<reference evidence="1" key="1">
    <citation type="submission" date="2020-06" db="EMBL/GenBank/DDBJ databases">
        <title>WGS assembly of Ceratodon purpureus strain R40.</title>
        <authorList>
            <person name="Carey S.B."/>
            <person name="Jenkins J."/>
            <person name="Shu S."/>
            <person name="Lovell J.T."/>
            <person name="Sreedasyam A."/>
            <person name="Maumus F."/>
            <person name="Tiley G.P."/>
            <person name="Fernandez-Pozo N."/>
            <person name="Barry K."/>
            <person name="Chen C."/>
            <person name="Wang M."/>
            <person name="Lipzen A."/>
            <person name="Daum C."/>
            <person name="Saski C.A."/>
            <person name="Payton A.C."/>
            <person name="Mcbreen J.C."/>
            <person name="Conrad R.E."/>
            <person name="Kollar L.M."/>
            <person name="Olsson S."/>
            <person name="Huttunen S."/>
            <person name="Landis J.B."/>
            <person name="Wickett N.J."/>
            <person name="Johnson M.G."/>
            <person name="Rensing S.A."/>
            <person name="Grimwood J."/>
            <person name="Schmutz J."/>
            <person name="Mcdaniel S.F."/>
        </authorList>
    </citation>
    <scope>NUCLEOTIDE SEQUENCE</scope>
    <source>
        <strain evidence="1">R40</strain>
    </source>
</reference>
<organism evidence="1 2">
    <name type="scientific">Ceratodon purpureus</name>
    <name type="common">Fire moss</name>
    <name type="synonym">Dicranum purpureum</name>
    <dbReference type="NCBI Taxonomy" id="3225"/>
    <lineage>
        <taxon>Eukaryota</taxon>
        <taxon>Viridiplantae</taxon>
        <taxon>Streptophyta</taxon>
        <taxon>Embryophyta</taxon>
        <taxon>Bryophyta</taxon>
        <taxon>Bryophytina</taxon>
        <taxon>Bryopsida</taxon>
        <taxon>Dicranidae</taxon>
        <taxon>Pseudoditrichales</taxon>
        <taxon>Ditrichaceae</taxon>
        <taxon>Ceratodon</taxon>
    </lineage>
</organism>
<accession>A0A8T0J3N5</accession>
<protein>
    <submittedName>
        <fullName evidence="1">Uncharacterized protein</fullName>
    </submittedName>
</protein>
<keyword evidence="2" id="KW-1185">Reference proteome</keyword>
<comment type="caution">
    <text evidence="1">The sequence shown here is derived from an EMBL/GenBank/DDBJ whole genome shotgun (WGS) entry which is preliminary data.</text>
</comment>